<dbReference type="RefSeq" id="WP_145260133.1">
    <property type="nucleotide sequence ID" value="NZ_CP036279.1"/>
</dbReference>
<dbReference type="KEGG" id="knv:Pan216_38760"/>
<dbReference type="OrthoDB" id="68731at2"/>
<evidence type="ECO:0000313" key="2">
    <source>
        <dbReference type="Proteomes" id="UP000317093"/>
    </source>
</evidence>
<keyword evidence="2" id="KW-1185">Reference proteome</keyword>
<name>A0A518B7S3_9BACT</name>
<dbReference type="InterPro" id="IPR034660">
    <property type="entry name" value="DinB/YfiT-like"/>
</dbReference>
<protein>
    <submittedName>
        <fullName evidence="1">DinB superfamily protein</fullName>
    </submittedName>
</protein>
<dbReference type="Pfam" id="PF07609">
    <property type="entry name" value="DUF1572"/>
    <property type="match status" value="1"/>
</dbReference>
<dbReference type="InterPro" id="IPR011466">
    <property type="entry name" value="DUF1572"/>
</dbReference>
<dbReference type="Gene3D" id="1.20.120.450">
    <property type="entry name" value="dinb family like domain"/>
    <property type="match status" value="1"/>
</dbReference>
<sequence>MQPLPTAAAPWLTSALGEFVHQKDLAERALAQVDEQKLHQPLDEHTNSLAVIVQHIAGNLASRWTDPLTTDGEKPNRRRDDEFVDQSWERSELTRRWNGAFELVVATLSSLSIDDLDRSVVIRGEKLTLEHAVLRSLAHTSFHIGQIVLLARVLTGEEWNVLTIPRGPGESEIHNRTHWGEATPEADG</sequence>
<evidence type="ECO:0000313" key="1">
    <source>
        <dbReference type="EMBL" id="QDU63002.1"/>
    </source>
</evidence>
<gene>
    <name evidence="1" type="ORF">Pan216_38760</name>
</gene>
<dbReference type="AlphaFoldDB" id="A0A518B7S3"/>
<dbReference type="Proteomes" id="UP000317093">
    <property type="component" value="Chromosome"/>
</dbReference>
<accession>A0A518B7S3</accession>
<proteinExistence type="predicted"/>
<dbReference type="EMBL" id="CP036279">
    <property type="protein sequence ID" value="QDU63002.1"/>
    <property type="molecule type" value="Genomic_DNA"/>
</dbReference>
<reference evidence="1 2" key="1">
    <citation type="submission" date="2019-02" db="EMBL/GenBank/DDBJ databases">
        <title>Deep-cultivation of Planctomycetes and their phenomic and genomic characterization uncovers novel biology.</title>
        <authorList>
            <person name="Wiegand S."/>
            <person name="Jogler M."/>
            <person name="Boedeker C."/>
            <person name="Pinto D."/>
            <person name="Vollmers J."/>
            <person name="Rivas-Marin E."/>
            <person name="Kohn T."/>
            <person name="Peeters S.H."/>
            <person name="Heuer A."/>
            <person name="Rast P."/>
            <person name="Oberbeckmann S."/>
            <person name="Bunk B."/>
            <person name="Jeske O."/>
            <person name="Meyerdierks A."/>
            <person name="Storesund J.E."/>
            <person name="Kallscheuer N."/>
            <person name="Luecker S."/>
            <person name="Lage O.M."/>
            <person name="Pohl T."/>
            <person name="Merkel B.J."/>
            <person name="Hornburger P."/>
            <person name="Mueller R.-W."/>
            <person name="Bruemmer F."/>
            <person name="Labrenz M."/>
            <person name="Spormann A.M."/>
            <person name="Op den Camp H."/>
            <person name="Overmann J."/>
            <person name="Amann R."/>
            <person name="Jetten M.S.M."/>
            <person name="Mascher T."/>
            <person name="Medema M.H."/>
            <person name="Devos D.P."/>
            <person name="Kaster A.-K."/>
            <person name="Ovreas L."/>
            <person name="Rohde M."/>
            <person name="Galperin M.Y."/>
            <person name="Jogler C."/>
        </authorList>
    </citation>
    <scope>NUCLEOTIDE SEQUENCE [LARGE SCALE GENOMIC DNA]</scope>
    <source>
        <strain evidence="1 2">Pan216</strain>
    </source>
</reference>
<organism evidence="1 2">
    <name type="scientific">Kolteria novifilia</name>
    <dbReference type="NCBI Taxonomy" id="2527975"/>
    <lineage>
        <taxon>Bacteria</taxon>
        <taxon>Pseudomonadati</taxon>
        <taxon>Planctomycetota</taxon>
        <taxon>Planctomycetia</taxon>
        <taxon>Kolteriales</taxon>
        <taxon>Kolteriaceae</taxon>
        <taxon>Kolteria</taxon>
    </lineage>
</organism>
<dbReference type="SUPFAM" id="SSF109854">
    <property type="entry name" value="DinB/YfiT-like putative metalloenzymes"/>
    <property type="match status" value="1"/>
</dbReference>